<evidence type="ECO:0000313" key="1">
    <source>
        <dbReference type="EMBL" id="SDZ74573.1"/>
    </source>
</evidence>
<proteinExistence type="predicted"/>
<dbReference type="RefSeq" id="WP_092343966.1">
    <property type="nucleotide sequence ID" value="NZ_FNQN01000001.1"/>
</dbReference>
<evidence type="ECO:0000313" key="2">
    <source>
        <dbReference type="Proteomes" id="UP000199409"/>
    </source>
</evidence>
<sequence length="102" mass="11196">MIEQIFAEIPQTCHPDPQSAAVSIYFSIGEVKKTVLMSSSGCQVENGRTVDEADCVCKTSAEFFQRVWNEGYKPGLKDFLSGAIKSNKPDILQQFLTACGKS</sequence>
<protein>
    <submittedName>
        <fullName evidence="1">Uncharacterized protein</fullName>
    </submittedName>
</protein>
<dbReference type="EMBL" id="FNQN01000001">
    <property type="protein sequence ID" value="SDZ74573.1"/>
    <property type="molecule type" value="Genomic_DNA"/>
</dbReference>
<organism evidence="1 2">
    <name type="scientific">Desulfuromusa kysingii</name>
    <dbReference type="NCBI Taxonomy" id="37625"/>
    <lineage>
        <taxon>Bacteria</taxon>
        <taxon>Pseudomonadati</taxon>
        <taxon>Thermodesulfobacteriota</taxon>
        <taxon>Desulfuromonadia</taxon>
        <taxon>Desulfuromonadales</taxon>
        <taxon>Geopsychrobacteraceae</taxon>
        <taxon>Desulfuromusa</taxon>
    </lineage>
</organism>
<name>A0A1H3VIE9_9BACT</name>
<reference evidence="1 2" key="1">
    <citation type="submission" date="2016-10" db="EMBL/GenBank/DDBJ databases">
        <authorList>
            <person name="de Groot N.N."/>
        </authorList>
    </citation>
    <scope>NUCLEOTIDE SEQUENCE [LARGE SCALE GENOMIC DNA]</scope>
    <source>
        <strain evidence="1 2">DSM 7343</strain>
    </source>
</reference>
<gene>
    <name evidence="1" type="ORF">SAMN05660420_00085</name>
</gene>
<dbReference type="AlphaFoldDB" id="A0A1H3VIE9"/>
<dbReference type="Proteomes" id="UP000199409">
    <property type="component" value="Unassembled WGS sequence"/>
</dbReference>
<accession>A0A1H3VIE9</accession>
<keyword evidence="2" id="KW-1185">Reference proteome</keyword>
<dbReference type="STRING" id="37625.SAMN05660420_00085"/>
<dbReference type="OrthoDB" id="5402176at2"/>